<dbReference type="GO" id="GO:0005506">
    <property type="term" value="F:iron ion binding"/>
    <property type="evidence" value="ECO:0007669"/>
    <property type="project" value="InterPro"/>
</dbReference>
<keyword evidence="7 8" id="KW-0503">Monooxygenase</keyword>
<dbReference type="GO" id="GO:0016712">
    <property type="term" value="F:oxidoreductase activity, acting on paired donors, with incorporation or reduction of molecular oxygen, reduced flavin or flavoprotein as one donor, and incorporation of one atom of oxygen"/>
    <property type="evidence" value="ECO:0007669"/>
    <property type="project" value="InterPro"/>
</dbReference>
<evidence type="ECO:0000256" key="5">
    <source>
        <dbReference type="ARBA" id="ARBA00023002"/>
    </source>
</evidence>
<evidence type="ECO:0000256" key="1">
    <source>
        <dbReference type="ARBA" id="ARBA00001971"/>
    </source>
</evidence>
<dbReference type="PROSITE" id="PS00086">
    <property type="entry name" value="CYTOCHROME_P450"/>
    <property type="match status" value="1"/>
</dbReference>
<reference evidence="10 11" key="1">
    <citation type="submission" date="2018-05" db="EMBL/GenBank/DDBJ databases">
        <title>Whole genome sequencing for identification of molecular markers to develop diagnostic detection tools for the regulated plant pathogen Lachnellula willkommii.</title>
        <authorList>
            <person name="Giroux E."/>
            <person name="Bilodeau G."/>
        </authorList>
    </citation>
    <scope>NUCLEOTIDE SEQUENCE [LARGE SCALE GENOMIC DNA]</scope>
    <source>
        <strain evidence="10 11">CBS 625.97</strain>
    </source>
</reference>
<keyword evidence="9" id="KW-0812">Transmembrane</keyword>
<evidence type="ECO:0000256" key="4">
    <source>
        <dbReference type="ARBA" id="ARBA00022723"/>
    </source>
</evidence>
<evidence type="ECO:0000256" key="6">
    <source>
        <dbReference type="ARBA" id="ARBA00023004"/>
    </source>
</evidence>
<comment type="caution">
    <text evidence="10">The sequence shown here is derived from an EMBL/GenBank/DDBJ whole genome shotgun (WGS) entry which is preliminary data.</text>
</comment>
<evidence type="ECO:0000313" key="11">
    <source>
        <dbReference type="Proteomes" id="UP000481288"/>
    </source>
</evidence>
<dbReference type="InterPro" id="IPR036396">
    <property type="entry name" value="Cyt_P450_sf"/>
</dbReference>
<keyword evidence="9" id="KW-1133">Transmembrane helix</keyword>
<accession>A0A7D8YQZ5</accession>
<dbReference type="EMBL" id="QGMG01000049">
    <property type="protein sequence ID" value="TVY58258.1"/>
    <property type="molecule type" value="Genomic_DNA"/>
</dbReference>
<proteinExistence type="inferred from homology"/>
<dbReference type="Gene3D" id="1.10.630.10">
    <property type="entry name" value="Cytochrome P450"/>
    <property type="match status" value="1"/>
</dbReference>
<organism evidence="10 11">
    <name type="scientific">Lachnellula cervina</name>
    <dbReference type="NCBI Taxonomy" id="1316786"/>
    <lineage>
        <taxon>Eukaryota</taxon>
        <taxon>Fungi</taxon>
        <taxon>Dikarya</taxon>
        <taxon>Ascomycota</taxon>
        <taxon>Pezizomycotina</taxon>
        <taxon>Leotiomycetes</taxon>
        <taxon>Helotiales</taxon>
        <taxon>Lachnaceae</taxon>
        <taxon>Lachnellula</taxon>
    </lineage>
</organism>
<dbReference type="Pfam" id="PF00067">
    <property type="entry name" value="p450"/>
    <property type="match status" value="1"/>
</dbReference>
<keyword evidence="11" id="KW-1185">Reference proteome</keyword>
<evidence type="ECO:0000256" key="3">
    <source>
        <dbReference type="ARBA" id="ARBA00022617"/>
    </source>
</evidence>
<keyword evidence="5 8" id="KW-0560">Oxidoreductase</keyword>
<dbReference type="InterPro" id="IPR047146">
    <property type="entry name" value="Cyt_P450_E_CYP52_fungi"/>
</dbReference>
<dbReference type="GO" id="GO:0020037">
    <property type="term" value="F:heme binding"/>
    <property type="evidence" value="ECO:0007669"/>
    <property type="project" value="InterPro"/>
</dbReference>
<evidence type="ECO:0000256" key="8">
    <source>
        <dbReference type="RuleBase" id="RU000461"/>
    </source>
</evidence>
<comment type="similarity">
    <text evidence="2 8">Belongs to the cytochrome P450 family.</text>
</comment>
<evidence type="ECO:0000256" key="7">
    <source>
        <dbReference type="ARBA" id="ARBA00023033"/>
    </source>
</evidence>
<keyword evidence="4 8" id="KW-0479">Metal-binding</keyword>
<evidence type="ECO:0000313" key="10">
    <source>
        <dbReference type="EMBL" id="TVY58258.1"/>
    </source>
</evidence>
<sequence>MMDAIQNRSPAVVVAAAFGSLYILYLLVQAIITSHRRYLISRKHGCKPVPSYPHKDPIFGLDVFLANLKLSNTGGFLDDVKRKFEKVIGGYTFTQLLLGQRMILTAEPENIKAILATQFKDFQLPPRRKVAFQPVFGHGIFTTDGKEWETSRALLRPNFSRSQVGDLDTFEVHISNMISQIPRDGSTVDLQALFFKLTMDSATDFLFGYSTNVLGSSGNSEAGQRFSDAFSYVTFRVGIEARIGRLATMLPDKKYTDGVKFIHQYVANYVQKAVSLHQQSLKDGTLGEDDEKAGKYVFLEHLAKTNYSERKIQDELLNILIAGRDTTASLLGFFFYVLARRPDVTAKLREEISTLGNTRPSFEQIKSLKYLQYCLNESELSKYPLRLHPIVPMNGRVAVRDTTLPLGGGPDGKSPVLVKKGQPVIYSAYVMQRRTDLYGEDALEFKPERWEKLRPSWQYLPFNGGPRICIGQQFALTEASYTVIRVLQSFSSIEKRDDSELLEHLTLTAAVKDGVNVGLTPA</sequence>
<dbReference type="InterPro" id="IPR002974">
    <property type="entry name" value="Cyt_P450_E_CYP52_ascomycetes"/>
</dbReference>
<feature type="transmembrane region" description="Helical" evidence="9">
    <location>
        <begin position="12"/>
        <end position="32"/>
    </location>
</feature>
<dbReference type="PANTHER" id="PTHR24287">
    <property type="entry name" value="P450, PUTATIVE (EUROFUNG)-RELATED"/>
    <property type="match status" value="1"/>
</dbReference>
<protein>
    <submittedName>
        <fullName evidence="10">Cytochrome P450 monooxygenase fsdH</fullName>
    </submittedName>
</protein>
<dbReference type="SUPFAM" id="SSF48264">
    <property type="entry name" value="Cytochrome P450"/>
    <property type="match status" value="1"/>
</dbReference>
<dbReference type="Proteomes" id="UP000481288">
    <property type="component" value="Unassembled WGS sequence"/>
</dbReference>
<evidence type="ECO:0000256" key="9">
    <source>
        <dbReference type="SAM" id="Phobius"/>
    </source>
</evidence>
<keyword evidence="3 8" id="KW-0349">Heme</keyword>
<dbReference type="PRINTS" id="PR00385">
    <property type="entry name" value="P450"/>
</dbReference>
<evidence type="ECO:0000256" key="2">
    <source>
        <dbReference type="ARBA" id="ARBA00010617"/>
    </source>
</evidence>
<dbReference type="AlphaFoldDB" id="A0A7D8YQZ5"/>
<dbReference type="CDD" id="cd11063">
    <property type="entry name" value="CYP52"/>
    <property type="match status" value="1"/>
</dbReference>
<comment type="cofactor">
    <cofactor evidence="1">
        <name>heme</name>
        <dbReference type="ChEBI" id="CHEBI:30413"/>
    </cofactor>
</comment>
<keyword evidence="9" id="KW-0472">Membrane</keyword>
<keyword evidence="6 8" id="KW-0408">Iron</keyword>
<dbReference type="InterPro" id="IPR017972">
    <property type="entry name" value="Cyt_P450_CS"/>
</dbReference>
<dbReference type="InterPro" id="IPR001128">
    <property type="entry name" value="Cyt_P450"/>
</dbReference>
<name>A0A7D8YQZ5_9HELO</name>
<dbReference type="OrthoDB" id="1470350at2759"/>
<dbReference type="PANTHER" id="PTHR24287:SF1">
    <property type="entry name" value="P450, PUTATIVE (EUROFUNG)-RELATED"/>
    <property type="match status" value="1"/>
</dbReference>
<dbReference type="PRINTS" id="PR01239">
    <property type="entry name" value="EP450IICYP52"/>
</dbReference>
<gene>
    <name evidence="10" type="primary">fsdH_0</name>
    <name evidence="10" type="ORF">LCER1_G001900</name>
</gene>